<gene>
    <name evidence="1" type="ORF">IMG5_149780</name>
</gene>
<feature type="non-terminal residue" evidence="1">
    <location>
        <position position="1"/>
    </location>
</feature>
<organism evidence="1 2">
    <name type="scientific">Ichthyophthirius multifiliis</name>
    <name type="common">White spot disease agent</name>
    <name type="synonym">Ich</name>
    <dbReference type="NCBI Taxonomy" id="5932"/>
    <lineage>
        <taxon>Eukaryota</taxon>
        <taxon>Sar</taxon>
        <taxon>Alveolata</taxon>
        <taxon>Ciliophora</taxon>
        <taxon>Intramacronucleata</taxon>
        <taxon>Oligohymenophorea</taxon>
        <taxon>Hymenostomatida</taxon>
        <taxon>Ophryoglenina</taxon>
        <taxon>Ichthyophthirius</taxon>
    </lineage>
</organism>
<proteinExistence type="predicted"/>
<evidence type="ECO:0000313" key="1">
    <source>
        <dbReference type="EMBL" id="EGR29731.1"/>
    </source>
</evidence>
<accession>G0QYH9</accession>
<protein>
    <submittedName>
        <fullName evidence="1">Uncharacterized protein</fullName>
    </submittedName>
</protein>
<dbReference type="AlphaFoldDB" id="G0QYH9"/>
<evidence type="ECO:0000313" key="2">
    <source>
        <dbReference type="Proteomes" id="UP000008983"/>
    </source>
</evidence>
<dbReference type="GeneID" id="14905833"/>
<dbReference type="EMBL" id="GL984112">
    <property type="protein sequence ID" value="EGR29731.1"/>
    <property type="molecule type" value="Genomic_DNA"/>
</dbReference>
<keyword evidence="2" id="KW-1185">Reference proteome</keyword>
<dbReference type="InParanoid" id="G0QYH9"/>
<dbReference type="Proteomes" id="UP000008983">
    <property type="component" value="Unassembled WGS sequence"/>
</dbReference>
<dbReference type="RefSeq" id="XP_004030967.1">
    <property type="nucleotide sequence ID" value="XM_004030919.1"/>
</dbReference>
<reference evidence="1 2" key="1">
    <citation type="submission" date="2011-07" db="EMBL/GenBank/DDBJ databases">
        <authorList>
            <person name="Coyne R."/>
            <person name="Brami D."/>
            <person name="Johnson J."/>
            <person name="Hostetler J."/>
            <person name="Hannick L."/>
            <person name="Clark T."/>
            <person name="Cassidy-Hanley D."/>
            <person name="Inman J."/>
        </authorList>
    </citation>
    <scope>NUCLEOTIDE SEQUENCE [LARGE SCALE GENOMIC DNA]</scope>
    <source>
        <strain evidence="1 2">G5</strain>
    </source>
</reference>
<name>G0QYH9_ICHMU</name>
<sequence>QKYILYKEKKKVLNTKDKPKKRVFQIKFNGNFLSEIIFIFEFLENECNLRNVFLEALSLLFWRKYYRNNFKLIYTFQIKENNEFARLYYVENCSKSQTLY</sequence>